<protein>
    <submittedName>
        <fullName evidence="1">Uncharacterized protein</fullName>
    </submittedName>
</protein>
<evidence type="ECO:0000313" key="1">
    <source>
        <dbReference type="EMBL" id="JAD63229.1"/>
    </source>
</evidence>
<accession>A0A0A9BGY8</accession>
<dbReference type="AlphaFoldDB" id="A0A0A9BGY8"/>
<organism evidence="1">
    <name type="scientific">Arundo donax</name>
    <name type="common">Giant reed</name>
    <name type="synonym">Donax arundinaceus</name>
    <dbReference type="NCBI Taxonomy" id="35708"/>
    <lineage>
        <taxon>Eukaryota</taxon>
        <taxon>Viridiplantae</taxon>
        <taxon>Streptophyta</taxon>
        <taxon>Embryophyta</taxon>
        <taxon>Tracheophyta</taxon>
        <taxon>Spermatophyta</taxon>
        <taxon>Magnoliopsida</taxon>
        <taxon>Liliopsida</taxon>
        <taxon>Poales</taxon>
        <taxon>Poaceae</taxon>
        <taxon>PACMAD clade</taxon>
        <taxon>Arundinoideae</taxon>
        <taxon>Arundineae</taxon>
        <taxon>Arundo</taxon>
    </lineage>
</organism>
<name>A0A0A9BGY8_ARUDO</name>
<dbReference type="EMBL" id="GBRH01234666">
    <property type="protein sequence ID" value="JAD63229.1"/>
    <property type="molecule type" value="Transcribed_RNA"/>
</dbReference>
<reference evidence="1" key="2">
    <citation type="journal article" date="2015" name="Data Brief">
        <title>Shoot transcriptome of the giant reed, Arundo donax.</title>
        <authorList>
            <person name="Barrero R.A."/>
            <person name="Guerrero F.D."/>
            <person name="Moolhuijzen P."/>
            <person name="Goolsby J.A."/>
            <person name="Tidwell J."/>
            <person name="Bellgard S.E."/>
            <person name="Bellgard M.I."/>
        </authorList>
    </citation>
    <scope>NUCLEOTIDE SEQUENCE</scope>
    <source>
        <tissue evidence="1">Shoot tissue taken approximately 20 cm above the soil surface</tissue>
    </source>
</reference>
<sequence>MLLNLHRFSHCGHQQKKYFNHLTSLLIVLACQFSISAPPQTHLTSYAPSPPVPLNPLGTVAFCYTPFPHHCHLSCMFCHLC</sequence>
<proteinExistence type="predicted"/>
<reference evidence="1" key="1">
    <citation type="submission" date="2014-09" db="EMBL/GenBank/DDBJ databases">
        <authorList>
            <person name="Magalhaes I.L.F."/>
            <person name="Oliveira U."/>
            <person name="Santos F.R."/>
            <person name="Vidigal T.H.D.A."/>
            <person name="Brescovit A.D."/>
            <person name="Santos A.J."/>
        </authorList>
    </citation>
    <scope>NUCLEOTIDE SEQUENCE</scope>
    <source>
        <tissue evidence="1">Shoot tissue taken approximately 20 cm above the soil surface</tissue>
    </source>
</reference>
<dbReference type="PROSITE" id="PS51257">
    <property type="entry name" value="PROKAR_LIPOPROTEIN"/>
    <property type="match status" value="1"/>
</dbReference>